<evidence type="ECO:0000259" key="3">
    <source>
        <dbReference type="Pfam" id="PF19305"/>
    </source>
</evidence>
<comment type="similarity">
    <text evidence="1">Belongs to the PrpD family.</text>
</comment>
<evidence type="ECO:0000256" key="1">
    <source>
        <dbReference type="ARBA" id="ARBA00006174"/>
    </source>
</evidence>
<dbReference type="Pfam" id="PF19305">
    <property type="entry name" value="MmgE_PrpD_C"/>
    <property type="match status" value="1"/>
</dbReference>
<dbReference type="PANTHER" id="PTHR16943:SF8">
    <property type="entry name" value="2-METHYLCITRATE DEHYDRATASE"/>
    <property type="match status" value="1"/>
</dbReference>
<sequence length="429" mass="47703">MMKDLELVINELIEFILLNHVESIPEYYYDVFLNYLGVTYLGSKNSDIDVVINSLLDDHSGIYSPIGRKEKMSLSDVALIDCYASAIYAYDDIHFETTSHPTGPVMSALLAIARTQSISLKKILTALCIGMEVECRMGVLLFSNNNTYKGYYTTGIIGGFGVVAALSYVLEFNKEQISNALGLVSCYASGNRGSHGSMAGSFIPAIACKNGLDVCNLVKHGMTCSINALIGTNGLVNQITTKPNVNEARQGLGEIYISMNTSCKPYPYGFISFASIALLKQLSISEMFDSIEVEVFSCVYELGCKKELNNKYDAIVSLPYILSRVIVVPDNAYCPITDDIVSEEITKMMEKISIIENQTLNDDEVYMTINKKRHHLKDAPGSINNPMSHNDILNKFKVITNIQISNQIIYKIYNEDINDIYAFIKEYMS</sequence>
<dbReference type="InterPro" id="IPR042183">
    <property type="entry name" value="MmgE/PrpD_sf_1"/>
</dbReference>
<dbReference type="Proteomes" id="UP000295515">
    <property type="component" value="Unassembled WGS sequence"/>
</dbReference>
<dbReference type="EMBL" id="SMCQ01000008">
    <property type="protein sequence ID" value="TCV99611.1"/>
    <property type="molecule type" value="Genomic_DNA"/>
</dbReference>
<protein>
    <submittedName>
        <fullName evidence="4">2-methylcitrate dehydratase PrpD</fullName>
    </submittedName>
</protein>
<dbReference type="Gene3D" id="3.30.1330.120">
    <property type="entry name" value="2-methylcitrate dehydratase PrpD"/>
    <property type="match status" value="1"/>
</dbReference>
<dbReference type="AlphaFoldDB" id="A0A4R3Z588"/>
<evidence type="ECO:0000313" key="5">
    <source>
        <dbReference type="Proteomes" id="UP000295515"/>
    </source>
</evidence>
<dbReference type="SUPFAM" id="SSF103378">
    <property type="entry name" value="2-methylcitrate dehydratase PrpD"/>
    <property type="match status" value="1"/>
</dbReference>
<reference evidence="4 5" key="1">
    <citation type="submission" date="2019-03" db="EMBL/GenBank/DDBJ databases">
        <title>Genomic Encyclopedia of Type Strains, Phase IV (KMG-IV): sequencing the most valuable type-strain genomes for metagenomic binning, comparative biology and taxonomic classification.</title>
        <authorList>
            <person name="Goeker M."/>
        </authorList>
    </citation>
    <scope>NUCLEOTIDE SEQUENCE [LARGE SCALE GENOMIC DNA]</scope>
    <source>
        <strain evidence="4 5">DSM 29487</strain>
    </source>
</reference>
<dbReference type="InterPro" id="IPR045336">
    <property type="entry name" value="MmgE_PrpD_N"/>
</dbReference>
<dbReference type="InterPro" id="IPR005656">
    <property type="entry name" value="MmgE_PrpD"/>
</dbReference>
<feature type="domain" description="MmgE/PrpD C-terminal" evidence="3">
    <location>
        <begin position="276"/>
        <end position="401"/>
    </location>
</feature>
<dbReference type="InterPro" id="IPR036148">
    <property type="entry name" value="MmgE/PrpD_sf"/>
</dbReference>
<dbReference type="InterPro" id="IPR045337">
    <property type="entry name" value="MmgE_PrpD_C"/>
</dbReference>
<name>A0A4R3Z588_9FIRM</name>
<accession>A0A4R3Z588</accession>
<gene>
    <name evidence="4" type="ORF">EDD60_10851</name>
</gene>
<keyword evidence="5" id="KW-1185">Reference proteome</keyword>
<evidence type="ECO:0000313" key="4">
    <source>
        <dbReference type="EMBL" id="TCV99611.1"/>
    </source>
</evidence>
<dbReference type="Pfam" id="PF03972">
    <property type="entry name" value="MmgE_PrpD_N"/>
    <property type="match status" value="1"/>
</dbReference>
<organism evidence="4 5">
    <name type="scientific">Longibaculum muris</name>
    <dbReference type="NCBI Taxonomy" id="1796628"/>
    <lineage>
        <taxon>Bacteria</taxon>
        <taxon>Bacillati</taxon>
        <taxon>Bacillota</taxon>
        <taxon>Erysipelotrichia</taxon>
        <taxon>Erysipelotrichales</taxon>
        <taxon>Coprobacillaceae</taxon>
        <taxon>Longibaculum</taxon>
    </lineage>
</organism>
<comment type="caution">
    <text evidence="4">The sequence shown here is derived from an EMBL/GenBank/DDBJ whole genome shotgun (WGS) entry which is preliminary data.</text>
</comment>
<evidence type="ECO:0000259" key="2">
    <source>
        <dbReference type="Pfam" id="PF03972"/>
    </source>
</evidence>
<dbReference type="GO" id="GO:0016829">
    <property type="term" value="F:lyase activity"/>
    <property type="evidence" value="ECO:0007669"/>
    <property type="project" value="InterPro"/>
</dbReference>
<dbReference type="Gene3D" id="1.10.4100.10">
    <property type="entry name" value="2-methylcitrate dehydratase PrpD"/>
    <property type="match status" value="1"/>
</dbReference>
<dbReference type="InterPro" id="IPR042188">
    <property type="entry name" value="MmgE/PrpD_sf_2"/>
</dbReference>
<proteinExistence type="inferred from homology"/>
<feature type="domain" description="MmgE/PrpD N-terminal" evidence="2">
    <location>
        <begin position="29"/>
        <end position="246"/>
    </location>
</feature>
<dbReference type="PANTHER" id="PTHR16943">
    <property type="entry name" value="2-METHYLCITRATE DEHYDRATASE-RELATED"/>
    <property type="match status" value="1"/>
</dbReference>